<dbReference type="AlphaFoldDB" id="A0A699GMC3"/>
<feature type="region of interest" description="Disordered" evidence="1">
    <location>
        <begin position="302"/>
        <end position="325"/>
    </location>
</feature>
<organism evidence="2">
    <name type="scientific">Tanacetum cinerariifolium</name>
    <name type="common">Dalmatian daisy</name>
    <name type="synonym">Chrysanthemum cinerariifolium</name>
    <dbReference type="NCBI Taxonomy" id="118510"/>
    <lineage>
        <taxon>Eukaryota</taxon>
        <taxon>Viridiplantae</taxon>
        <taxon>Streptophyta</taxon>
        <taxon>Embryophyta</taxon>
        <taxon>Tracheophyta</taxon>
        <taxon>Spermatophyta</taxon>
        <taxon>Magnoliopsida</taxon>
        <taxon>eudicotyledons</taxon>
        <taxon>Gunneridae</taxon>
        <taxon>Pentapetalae</taxon>
        <taxon>asterids</taxon>
        <taxon>campanulids</taxon>
        <taxon>Asterales</taxon>
        <taxon>Asteraceae</taxon>
        <taxon>Asteroideae</taxon>
        <taxon>Anthemideae</taxon>
        <taxon>Anthemidinae</taxon>
        <taxon>Tanacetum</taxon>
    </lineage>
</organism>
<sequence length="397" mass="44213">MKCINGYNLTLCNEEFASKPEGANVERTRPGCNGMVVVKICQMWDVNSSTGRYLSTDFIVSDRKPADVVGYVTNVGRTTQQKSGSKNLDFHLANNRVTLWGRLNDMLIEKRTRHVGLYPIVLIAMSMKLYNSKIHRLYISSTSSTLIVDDEQIPMLKRLKTDNSGMGLTKEMQPPDNSETKAGTLENLLMLELEISDATAEAVVVMFDETAKRRGGLEFATRDGKHCGYKPHFGAQVLHVRVCRGVGCGVVRDCKELVVEVAEKGEKGINSTFELVYRGDSIKDFDAEESFVVDSKAKGGDMGCASDTRKRKRPRKQTTGLKGKAIADTPNPFISKPIRRTTDNEFSKNDQGLRFLAIDLVLHPMNVTVVMLPCGMKNEITREIGIQTQHSYYAANK</sequence>
<dbReference type="EMBL" id="BKCJ010021304">
    <property type="protein sequence ID" value="GEV35910.1"/>
    <property type="molecule type" value="Genomic_DNA"/>
</dbReference>
<feature type="non-terminal residue" evidence="2">
    <location>
        <position position="397"/>
    </location>
</feature>
<name>A0A699GMC3_TANCI</name>
<evidence type="ECO:0000313" key="2">
    <source>
        <dbReference type="EMBL" id="GEV35910.1"/>
    </source>
</evidence>
<comment type="caution">
    <text evidence="2">The sequence shown here is derived from an EMBL/GenBank/DDBJ whole genome shotgun (WGS) entry which is preliminary data.</text>
</comment>
<proteinExistence type="predicted"/>
<evidence type="ECO:0000256" key="1">
    <source>
        <dbReference type="SAM" id="MobiDB-lite"/>
    </source>
</evidence>
<dbReference type="Gene3D" id="2.40.50.140">
    <property type="entry name" value="Nucleic acid-binding proteins"/>
    <property type="match status" value="1"/>
</dbReference>
<reference evidence="2" key="1">
    <citation type="journal article" date="2019" name="Sci. Rep.">
        <title>Draft genome of Tanacetum cinerariifolium, the natural source of mosquito coil.</title>
        <authorList>
            <person name="Yamashiro T."/>
            <person name="Shiraishi A."/>
            <person name="Satake H."/>
            <person name="Nakayama K."/>
        </authorList>
    </citation>
    <scope>NUCLEOTIDE SEQUENCE</scope>
</reference>
<gene>
    <name evidence="2" type="ORF">Tci_107887</name>
</gene>
<accession>A0A699GMC3</accession>
<dbReference type="InterPro" id="IPR012340">
    <property type="entry name" value="NA-bd_OB-fold"/>
</dbReference>
<protein>
    <submittedName>
        <fullName evidence="2">Uncharacterized protein</fullName>
    </submittedName>
</protein>